<evidence type="ECO:0000313" key="2">
    <source>
        <dbReference type="EMBL" id="CUA73474.1"/>
    </source>
</evidence>
<evidence type="ECO:0000313" key="3">
    <source>
        <dbReference type="Proteomes" id="UP000044841"/>
    </source>
</evidence>
<gene>
    <name evidence="2" type="ORF">RSOLAG22IIIB_05324</name>
</gene>
<feature type="region of interest" description="Disordered" evidence="1">
    <location>
        <begin position="192"/>
        <end position="230"/>
    </location>
</feature>
<dbReference type="Proteomes" id="UP000044841">
    <property type="component" value="Unassembled WGS sequence"/>
</dbReference>
<organism evidence="2 3">
    <name type="scientific">Rhizoctonia solani</name>
    <dbReference type="NCBI Taxonomy" id="456999"/>
    <lineage>
        <taxon>Eukaryota</taxon>
        <taxon>Fungi</taxon>
        <taxon>Dikarya</taxon>
        <taxon>Basidiomycota</taxon>
        <taxon>Agaricomycotina</taxon>
        <taxon>Agaricomycetes</taxon>
        <taxon>Cantharellales</taxon>
        <taxon>Ceratobasidiaceae</taxon>
        <taxon>Rhizoctonia</taxon>
    </lineage>
</organism>
<feature type="region of interest" description="Disordered" evidence="1">
    <location>
        <begin position="157"/>
        <end position="176"/>
    </location>
</feature>
<protein>
    <submittedName>
        <fullName evidence="2">Uncharacterized protein</fullName>
    </submittedName>
</protein>
<accession>A0A0K6G519</accession>
<evidence type="ECO:0000256" key="1">
    <source>
        <dbReference type="SAM" id="MobiDB-lite"/>
    </source>
</evidence>
<keyword evidence="3" id="KW-1185">Reference proteome</keyword>
<sequence length="301" mass="33287">MGGPSSAIYVPREASIMLSTIAALPYVAPPIRPLTSVLDMMIEAAKERSKRRELMRANEMINKLVSTGRNNQLAQHSNIRATLDELHKTLCTITSQIVEANSGGVLSSLSRVVLDQEAPVARMRQQIDDALDLFHLAASMDLLAMNTSNPPPTSLIVTTSNPGRPRVRHPFDSSRVPVCDRPPQEIVYSRVVEPSRNAPPSTQPERSLALPDIQRASPRRAPITTLTPPVPTPSEIAIACMNVESQRRSFRRNPSPARTLQLATALERQATLMKNVDRTREALEASQESVELYKTLAERRH</sequence>
<dbReference type="EMBL" id="CYGV01001389">
    <property type="protein sequence ID" value="CUA73474.1"/>
    <property type="molecule type" value="Genomic_DNA"/>
</dbReference>
<dbReference type="AlphaFoldDB" id="A0A0K6G519"/>
<name>A0A0K6G519_9AGAM</name>
<proteinExistence type="predicted"/>
<reference evidence="2 3" key="1">
    <citation type="submission" date="2015-07" db="EMBL/GenBank/DDBJ databases">
        <authorList>
            <person name="Noorani M."/>
        </authorList>
    </citation>
    <scope>NUCLEOTIDE SEQUENCE [LARGE SCALE GENOMIC DNA]</scope>
    <source>
        <strain evidence="2">BBA 69670</strain>
    </source>
</reference>